<evidence type="ECO:0000313" key="19">
    <source>
        <dbReference type="Proteomes" id="UP001140094"/>
    </source>
</evidence>
<keyword evidence="8 14" id="KW-0249">Electron transport</keyword>
<comment type="function">
    <text evidence="2 14">Accepts electrons from ETF and reduces ubiquinone.</text>
</comment>
<dbReference type="Pfam" id="PF05187">
    <property type="entry name" value="Fer4_ETF_QO"/>
    <property type="match status" value="1"/>
</dbReference>
<name>A0A9W8I1U5_9FUNG</name>
<keyword evidence="9 14" id="KW-0560">Oxidoreductase</keyword>
<proteinExistence type="predicted"/>
<dbReference type="InterPro" id="IPR007859">
    <property type="entry name" value="ETF-QO/FixX_C"/>
</dbReference>
<comment type="cofactor">
    <cofactor evidence="14">
        <name>[4Fe-4S] cluster</name>
        <dbReference type="ChEBI" id="CHEBI:49883"/>
    </cofactor>
    <text evidence="14">Binds 1 [4Fe-4S] cluster.</text>
</comment>
<evidence type="ECO:0000256" key="1">
    <source>
        <dbReference type="ARBA" id="ARBA00001974"/>
    </source>
</evidence>
<dbReference type="PRINTS" id="PR00411">
    <property type="entry name" value="PNDRDTASEI"/>
</dbReference>
<dbReference type="SUPFAM" id="SSF54862">
    <property type="entry name" value="4Fe-4S ferredoxins"/>
    <property type="match status" value="1"/>
</dbReference>
<evidence type="ECO:0000256" key="13">
    <source>
        <dbReference type="ARBA" id="ARBA00052682"/>
    </source>
</evidence>
<comment type="caution">
    <text evidence="18">The sequence shown here is derived from an EMBL/GenBank/DDBJ whole genome shotgun (WGS) entry which is preliminary data.</text>
</comment>
<dbReference type="Gene3D" id="3.30.9.90">
    <property type="match status" value="1"/>
</dbReference>
<evidence type="ECO:0000256" key="7">
    <source>
        <dbReference type="ARBA" id="ARBA00022827"/>
    </source>
</evidence>
<evidence type="ECO:0000259" key="15">
    <source>
        <dbReference type="Pfam" id="PF01266"/>
    </source>
</evidence>
<dbReference type="Gene3D" id="3.50.50.60">
    <property type="entry name" value="FAD/NAD(P)-binding domain"/>
    <property type="match status" value="1"/>
</dbReference>
<dbReference type="InterPro" id="IPR040156">
    <property type="entry name" value="ETF-QO"/>
</dbReference>
<dbReference type="EMBL" id="JANBUO010000494">
    <property type="protein sequence ID" value="KAJ2803685.1"/>
    <property type="molecule type" value="Genomic_DNA"/>
</dbReference>
<dbReference type="GO" id="GO:0046872">
    <property type="term" value="F:metal ion binding"/>
    <property type="evidence" value="ECO:0007669"/>
    <property type="project" value="UniProtKB-KW"/>
</dbReference>
<comment type="catalytic activity">
    <reaction evidence="13 14">
        <text>a ubiquinone + reduced [electron-transfer flavoprotein] = a ubiquinol + oxidized [electron-transfer flavoprotein] + H(+)</text>
        <dbReference type="Rhea" id="RHEA:24052"/>
        <dbReference type="Rhea" id="RHEA-COMP:9565"/>
        <dbReference type="Rhea" id="RHEA-COMP:9566"/>
        <dbReference type="Rhea" id="RHEA-COMP:10685"/>
        <dbReference type="Rhea" id="RHEA-COMP:10686"/>
        <dbReference type="ChEBI" id="CHEBI:15378"/>
        <dbReference type="ChEBI" id="CHEBI:16389"/>
        <dbReference type="ChEBI" id="CHEBI:17976"/>
        <dbReference type="ChEBI" id="CHEBI:57692"/>
        <dbReference type="ChEBI" id="CHEBI:58307"/>
        <dbReference type="EC" id="1.5.5.1"/>
    </reaction>
</comment>
<evidence type="ECO:0000256" key="14">
    <source>
        <dbReference type="RuleBase" id="RU366068"/>
    </source>
</evidence>
<dbReference type="GO" id="GO:0051539">
    <property type="term" value="F:4 iron, 4 sulfur cluster binding"/>
    <property type="evidence" value="ECO:0007669"/>
    <property type="project" value="UniProtKB-UniRule"/>
</dbReference>
<evidence type="ECO:0000256" key="6">
    <source>
        <dbReference type="ARBA" id="ARBA00022723"/>
    </source>
</evidence>
<keyword evidence="7 14" id="KW-0274">FAD</keyword>
<dbReference type="OrthoDB" id="437331at2759"/>
<dbReference type="GO" id="GO:0004174">
    <property type="term" value="F:electron-transferring-flavoprotein dehydrogenase activity"/>
    <property type="evidence" value="ECO:0007669"/>
    <property type="project" value="UniProtKB-UniRule"/>
</dbReference>
<dbReference type="AlphaFoldDB" id="A0A9W8I1U5"/>
<dbReference type="InterPro" id="IPR049398">
    <property type="entry name" value="ETF-QO/FixC_UQ-bd"/>
</dbReference>
<dbReference type="FunFam" id="3.30.70.20:FF:000012">
    <property type="entry name" value="Electron transfer flavoprotein-ubiquinone oxidoreductase, mitochondrial"/>
    <property type="match status" value="1"/>
</dbReference>
<dbReference type="SUPFAM" id="SSF54373">
    <property type="entry name" value="FAD-linked reductases, C-terminal domain"/>
    <property type="match status" value="1"/>
</dbReference>
<reference evidence="18" key="1">
    <citation type="submission" date="2022-07" db="EMBL/GenBank/DDBJ databases">
        <title>Phylogenomic reconstructions and comparative analyses of Kickxellomycotina fungi.</title>
        <authorList>
            <person name="Reynolds N.K."/>
            <person name="Stajich J.E."/>
            <person name="Barry K."/>
            <person name="Grigoriev I.V."/>
            <person name="Crous P."/>
            <person name="Smith M.E."/>
        </authorList>
    </citation>
    <scope>NUCLEOTIDE SEQUENCE</scope>
    <source>
        <strain evidence="18">NRRL 1565</strain>
    </source>
</reference>
<evidence type="ECO:0000256" key="8">
    <source>
        <dbReference type="ARBA" id="ARBA00022982"/>
    </source>
</evidence>
<evidence type="ECO:0000259" key="16">
    <source>
        <dbReference type="Pfam" id="PF05187"/>
    </source>
</evidence>
<keyword evidence="10 14" id="KW-0408">Iron</keyword>
<evidence type="ECO:0000256" key="4">
    <source>
        <dbReference type="ARBA" id="ARBA00022485"/>
    </source>
</evidence>
<keyword evidence="6 14" id="KW-0479">Metal-binding</keyword>
<keyword evidence="5 14" id="KW-0285">Flavoprotein</keyword>
<keyword evidence="3 14" id="KW-0813">Transport</keyword>
<evidence type="ECO:0000256" key="12">
    <source>
        <dbReference type="ARBA" id="ARBA00023075"/>
    </source>
</evidence>
<comment type="cofactor">
    <cofactor evidence="1 14">
        <name>FAD</name>
        <dbReference type="ChEBI" id="CHEBI:57692"/>
    </cofactor>
</comment>
<evidence type="ECO:0000256" key="10">
    <source>
        <dbReference type="ARBA" id="ARBA00023004"/>
    </source>
</evidence>
<dbReference type="SUPFAM" id="SSF51905">
    <property type="entry name" value="FAD/NAD(P)-binding domain"/>
    <property type="match status" value="1"/>
</dbReference>
<dbReference type="Proteomes" id="UP001140094">
    <property type="component" value="Unassembled WGS sequence"/>
</dbReference>
<accession>A0A9W8I1U5</accession>
<organism evidence="18 19">
    <name type="scientific">Coemansia guatemalensis</name>
    <dbReference type="NCBI Taxonomy" id="2761395"/>
    <lineage>
        <taxon>Eukaryota</taxon>
        <taxon>Fungi</taxon>
        <taxon>Fungi incertae sedis</taxon>
        <taxon>Zoopagomycota</taxon>
        <taxon>Kickxellomycotina</taxon>
        <taxon>Kickxellomycetes</taxon>
        <taxon>Kickxellales</taxon>
        <taxon>Kickxellaceae</taxon>
        <taxon>Coemansia</taxon>
    </lineage>
</organism>
<feature type="domain" description="FAD dependent oxidoreductase" evidence="15">
    <location>
        <begin position="85"/>
        <end position="178"/>
    </location>
</feature>
<gene>
    <name evidence="18" type="ORF">H4R20_002796</name>
</gene>
<dbReference type="Pfam" id="PF21162">
    <property type="entry name" value="ETFQO_UQ-bd"/>
    <property type="match status" value="1"/>
</dbReference>
<evidence type="ECO:0000256" key="11">
    <source>
        <dbReference type="ARBA" id="ARBA00023014"/>
    </source>
</evidence>
<keyword evidence="19" id="KW-1185">Reference proteome</keyword>
<evidence type="ECO:0000256" key="5">
    <source>
        <dbReference type="ARBA" id="ARBA00022630"/>
    </source>
</evidence>
<keyword evidence="4" id="KW-0004">4Fe-4S</keyword>
<dbReference type="InterPro" id="IPR036188">
    <property type="entry name" value="FAD/NAD-bd_sf"/>
</dbReference>
<dbReference type="GO" id="GO:0005743">
    <property type="term" value="C:mitochondrial inner membrane"/>
    <property type="evidence" value="ECO:0007669"/>
    <property type="project" value="TreeGrafter"/>
</dbReference>
<evidence type="ECO:0000259" key="17">
    <source>
        <dbReference type="Pfam" id="PF21162"/>
    </source>
</evidence>
<evidence type="ECO:0000256" key="3">
    <source>
        <dbReference type="ARBA" id="ARBA00022448"/>
    </source>
</evidence>
<dbReference type="Gene3D" id="3.30.70.20">
    <property type="match status" value="1"/>
</dbReference>
<dbReference type="InterPro" id="IPR006076">
    <property type="entry name" value="FAD-dep_OxRdtase"/>
</dbReference>
<evidence type="ECO:0000256" key="9">
    <source>
        <dbReference type="ARBA" id="ARBA00023002"/>
    </source>
</evidence>
<keyword evidence="12 14" id="KW-0830">Ubiquinone</keyword>
<evidence type="ECO:0000313" key="18">
    <source>
        <dbReference type="EMBL" id="KAJ2803685.1"/>
    </source>
</evidence>
<sequence>MFVCRTTSARLSGSSTVLLRLPLSRRASLATPCAISSLTNNDRRANWRPRIQPLRAFSTSRKARDAAAANEDDPMLEAREIMEYDVVIVGGGPAGLSAAIRLKQLAAKEDKELNVIVVEKGGEIGAHTLSGACIETGALEELFPDWKEQGAPLNQPALHDEMKLLTAKYAIPMPHPPQMSNEGNYIVSLSNVVKWLGEKAEELGVDVFPGTAASEVIYDEDGSVRGIATRDAGVDKEFKPKSTFTRGIELHGKLTFFAEGCHGSLTKGLIRKLNLREQGKFQTYGLGIKEVWEVDPAKHNPGKVVHTMGYPLDYQTYGGGFIYHMENNRVSLGLVVGLDYQNPYLSPYKEFQRFKAHPFVTNLLRGGTVVSYGARALVEGGLQSLPKLYFPGGALIGDTAGFVNVPKIKGTHNAMKSGILAADAAYKSIVTEGNGSEESEPVVLSSYEEAFKNSSIYKELYEVRNVRPSFHSALGIWGGMMWSGLDTMFLKGRVPFTFQHKDPDHAMLQPACLHKPIDYPKPDNEITFDILTSVSRTGTNHAENQPVHLRLADSTVEVKENLPVYAGPEQRFCPAAVYEYVDDEANPGKKRFQINSQNCIHCKTCDIKDPAQNINWVVPEGGDGPQYVDT</sequence>
<feature type="domain" description="ETF-QO/FixX C-terminal" evidence="16">
    <location>
        <begin position="525"/>
        <end position="627"/>
    </location>
</feature>
<evidence type="ECO:0000256" key="2">
    <source>
        <dbReference type="ARBA" id="ARBA00002819"/>
    </source>
</evidence>
<dbReference type="PANTHER" id="PTHR10617:SF107">
    <property type="entry name" value="ELECTRON TRANSFER FLAVOPROTEIN-UBIQUINONE OXIDOREDUCTASE, MITOCHONDRIAL"/>
    <property type="match status" value="1"/>
</dbReference>
<keyword evidence="11 14" id="KW-0411">Iron-sulfur</keyword>
<dbReference type="EC" id="1.5.5.1" evidence="14"/>
<protein>
    <recommendedName>
        <fullName evidence="14">Electron transfer flavoprotein-ubiquinone oxidoreductase</fullName>
        <shortName evidence="14">ETF-QO</shortName>
        <ecNumber evidence="14">1.5.5.1</ecNumber>
    </recommendedName>
</protein>
<feature type="domain" description="ETF-QO/FixC ubiquinone-binding" evidence="17">
    <location>
        <begin position="284"/>
        <end position="377"/>
    </location>
</feature>
<dbReference type="Pfam" id="PF01266">
    <property type="entry name" value="DAO"/>
    <property type="match status" value="1"/>
</dbReference>
<dbReference type="PANTHER" id="PTHR10617">
    <property type="entry name" value="ELECTRON TRANSFER FLAVOPROTEIN-UBIQUINONE OXIDOREDUCTASE"/>
    <property type="match status" value="1"/>
</dbReference>